<accession>A0ABY6KLG3</accession>
<sequence>MANKEKCKLIQDRLEYCDHLIDRNGLHNCVDKIRAIIDSSEPLHICVNIWRENIYVVNPGKPISELEAVRVEWQGVQCGNPARDSALLGRLKWYQNQGEAEDYQRKIRRPA</sequence>
<proteinExistence type="predicted"/>
<gene>
    <name evidence="1" type="ORF">LAZ67_6003968</name>
</gene>
<dbReference type="Proteomes" id="UP001235939">
    <property type="component" value="Chromosome 06"/>
</dbReference>
<organism evidence="1 2">
    <name type="scientific">Cordylochernes scorpioides</name>
    <dbReference type="NCBI Taxonomy" id="51811"/>
    <lineage>
        <taxon>Eukaryota</taxon>
        <taxon>Metazoa</taxon>
        <taxon>Ecdysozoa</taxon>
        <taxon>Arthropoda</taxon>
        <taxon>Chelicerata</taxon>
        <taxon>Arachnida</taxon>
        <taxon>Pseudoscorpiones</taxon>
        <taxon>Cheliferoidea</taxon>
        <taxon>Chernetidae</taxon>
        <taxon>Cordylochernes</taxon>
    </lineage>
</organism>
<protein>
    <submittedName>
        <fullName evidence="1">K02A2.6-like</fullName>
    </submittedName>
</protein>
<evidence type="ECO:0000313" key="2">
    <source>
        <dbReference type="Proteomes" id="UP001235939"/>
    </source>
</evidence>
<name>A0ABY6KLG3_9ARAC</name>
<reference evidence="1 2" key="1">
    <citation type="submission" date="2022-01" db="EMBL/GenBank/DDBJ databases">
        <title>A chromosomal length assembly of Cordylochernes scorpioides.</title>
        <authorList>
            <person name="Zeh D."/>
            <person name="Zeh J."/>
        </authorList>
    </citation>
    <scope>NUCLEOTIDE SEQUENCE [LARGE SCALE GENOMIC DNA]</scope>
    <source>
        <strain evidence="1">IN4F17</strain>
        <tissue evidence="1">Whole Body</tissue>
    </source>
</reference>
<keyword evidence="2" id="KW-1185">Reference proteome</keyword>
<evidence type="ECO:0000313" key="1">
    <source>
        <dbReference type="EMBL" id="UYV69559.1"/>
    </source>
</evidence>
<dbReference type="EMBL" id="CP092868">
    <property type="protein sequence ID" value="UYV69559.1"/>
    <property type="molecule type" value="Genomic_DNA"/>
</dbReference>